<proteinExistence type="predicted"/>
<dbReference type="EMBL" id="CP053708">
    <property type="protein sequence ID" value="QKE89112.1"/>
    <property type="molecule type" value="Genomic_DNA"/>
</dbReference>
<protein>
    <submittedName>
        <fullName evidence="1">Uncharacterized protein</fullName>
    </submittedName>
</protein>
<dbReference type="Proteomes" id="UP000500767">
    <property type="component" value="Chromosome"/>
</dbReference>
<keyword evidence="2" id="KW-1185">Reference proteome</keyword>
<dbReference type="KEGG" id="lck:HN018_02750"/>
<organism evidence="1 2">
    <name type="scientific">Lichenicola cladoniae</name>
    <dbReference type="NCBI Taxonomy" id="1484109"/>
    <lineage>
        <taxon>Bacteria</taxon>
        <taxon>Pseudomonadati</taxon>
        <taxon>Pseudomonadota</taxon>
        <taxon>Alphaproteobacteria</taxon>
        <taxon>Acetobacterales</taxon>
        <taxon>Acetobacteraceae</taxon>
        <taxon>Lichenicola</taxon>
    </lineage>
</organism>
<dbReference type="InterPro" id="IPR046613">
    <property type="entry name" value="DUF6726"/>
</dbReference>
<accession>A0A6M8HL87</accession>
<evidence type="ECO:0000313" key="1">
    <source>
        <dbReference type="EMBL" id="QKE89112.1"/>
    </source>
</evidence>
<dbReference type="AlphaFoldDB" id="A0A6M8HL87"/>
<reference evidence="1 2" key="1">
    <citation type="journal article" date="2014" name="World J. Microbiol. Biotechnol.">
        <title>Biodiversity and physiological characteristics of Antarctic and Arctic lichens-associated bacteria.</title>
        <authorList>
            <person name="Lee Y.M."/>
            <person name="Kim E.H."/>
            <person name="Lee H.K."/>
            <person name="Hong S.G."/>
        </authorList>
    </citation>
    <scope>NUCLEOTIDE SEQUENCE [LARGE SCALE GENOMIC DNA]</scope>
    <source>
        <strain evidence="1 2">PAMC 26569</strain>
    </source>
</reference>
<evidence type="ECO:0000313" key="2">
    <source>
        <dbReference type="Proteomes" id="UP000500767"/>
    </source>
</evidence>
<dbReference type="RefSeq" id="WP_171836486.1">
    <property type="nucleotide sequence ID" value="NZ_CP053708.1"/>
</dbReference>
<sequence length="56" mass="5522">MTVYKPILTVGLLLCLGGCGLFAAPCRIASAGLDIIPVAGHVLATPTNGCAAAIDP</sequence>
<gene>
    <name evidence="1" type="ORF">HN018_02750</name>
</gene>
<name>A0A6M8HL87_9PROT</name>
<dbReference type="Pfam" id="PF20487">
    <property type="entry name" value="DUF6726"/>
    <property type="match status" value="1"/>
</dbReference>